<dbReference type="InterPro" id="IPR022372">
    <property type="entry name" value="Accessory_SS_Asp1"/>
</dbReference>
<dbReference type="EMBL" id="AYZI01000002">
    <property type="protein sequence ID" value="KRM92246.1"/>
    <property type="molecule type" value="Genomic_DNA"/>
</dbReference>
<dbReference type="PATRIC" id="fig|1423745.4.peg.402"/>
<proteinExistence type="predicted"/>
<name>A0A0R2CWL6_9LACO</name>
<protein>
    <recommendedName>
        <fullName evidence="3">Accessory Sec system protein Asp1</fullName>
    </recommendedName>
</protein>
<dbReference type="GO" id="GO:0015031">
    <property type="term" value="P:protein transport"/>
    <property type="evidence" value="ECO:0007669"/>
    <property type="project" value="InterPro"/>
</dbReference>
<organism evidence="1 2">
    <name type="scientific">Fructilactobacillus florum DSM 22689 = JCM 16035</name>
    <dbReference type="NCBI Taxonomy" id="1423745"/>
    <lineage>
        <taxon>Bacteria</taxon>
        <taxon>Bacillati</taxon>
        <taxon>Bacillota</taxon>
        <taxon>Bacilli</taxon>
        <taxon>Lactobacillales</taxon>
        <taxon>Lactobacillaceae</taxon>
        <taxon>Fructilactobacillus</taxon>
    </lineage>
</organism>
<dbReference type="STRING" id="1423745.GCA_001311215_01096"/>
<evidence type="ECO:0000313" key="2">
    <source>
        <dbReference type="Proteomes" id="UP000051586"/>
    </source>
</evidence>
<accession>A0A0R2CWL6</accession>
<evidence type="ECO:0000313" key="1">
    <source>
        <dbReference type="EMBL" id="KRM92246.1"/>
    </source>
</evidence>
<dbReference type="Proteomes" id="UP000051586">
    <property type="component" value="Unassembled WGS sequence"/>
</dbReference>
<dbReference type="NCBIfam" id="TIGR03713">
    <property type="entry name" value="acc_sec_asp1"/>
    <property type="match status" value="1"/>
</dbReference>
<sequence>MPLVIPNFEQNDRHLATAPEIVTANLFQAQGISFQLVLLEPCTDLLHKLAATKLQNQSLWSALDEIQNVEMADGISRTFYDLDLPTGLRGLEPIFLDNEVIVYRETKIVARVKLRNQIELVQISYFQGDGTVQEDHYDDRGFISFTSWRNATHEVIRKRWYTPRGHIVMEADRSGKITPQPEFQAQFRAPNYRSLAFLIREKYLEKFGEHQTIISALGGSRRQNQIAFNLPAAKNLVLLDDQVVSDDLLNVVQTFPRLHWIFPSQTMARSFAKQLQSADDLQQTSIEPFPASFDLGISNELEAKVIYARISKLTATERTQFVTALLPLLLEDKHKVLVVEASMNDTQLLRQEVDDWIASSLHIDLTKINYEKMVQKLSLKSFETEEQWLDFLDDQVDQLGVQEFSKAQLRQFYQLNQLLMRIHLLDEGNQYLLTDFSRIRLYIDLGELPSLRHGILAITVGVPQIVQGESDLVLEQENGLRCHSIKDLHEQIPYFTDNLFNWNHALVENVKLEEKYSAASLIKQWEQVIGNESS</sequence>
<dbReference type="AlphaFoldDB" id="A0A0R2CWL6"/>
<evidence type="ECO:0008006" key="3">
    <source>
        <dbReference type="Google" id="ProtNLM"/>
    </source>
</evidence>
<gene>
    <name evidence="1" type="ORF">FC87_GL000373</name>
</gene>
<reference evidence="1 2" key="1">
    <citation type="journal article" date="2015" name="Genome Announc.">
        <title>Expanding the biotechnology potential of lactobacilli through comparative genomics of 213 strains and associated genera.</title>
        <authorList>
            <person name="Sun Z."/>
            <person name="Harris H.M."/>
            <person name="McCann A."/>
            <person name="Guo C."/>
            <person name="Argimon S."/>
            <person name="Zhang W."/>
            <person name="Yang X."/>
            <person name="Jeffery I.B."/>
            <person name="Cooney J.C."/>
            <person name="Kagawa T.F."/>
            <person name="Liu W."/>
            <person name="Song Y."/>
            <person name="Salvetti E."/>
            <person name="Wrobel A."/>
            <person name="Rasinkangas P."/>
            <person name="Parkhill J."/>
            <person name="Rea M.C."/>
            <person name="O'Sullivan O."/>
            <person name="Ritari J."/>
            <person name="Douillard F.P."/>
            <person name="Paul Ross R."/>
            <person name="Yang R."/>
            <person name="Briner A.E."/>
            <person name="Felis G.E."/>
            <person name="de Vos W.M."/>
            <person name="Barrangou R."/>
            <person name="Klaenhammer T.R."/>
            <person name="Caufield P.W."/>
            <person name="Cui Y."/>
            <person name="Zhang H."/>
            <person name="O'Toole P.W."/>
        </authorList>
    </citation>
    <scope>NUCLEOTIDE SEQUENCE [LARGE SCALE GENOMIC DNA]</scope>
    <source>
        <strain evidence="1 2">DSM 22689</strain>
    </source>
</reference>
<dbReference type="Pfam" id="PF16993">
    <property type="entry name" value="Asp1"/>
    <property type="match status" value="1"/>
</dbReference>
<comment type="caution">
    <text evidence="1">The sequence shown here is derived from an EMBL/GenBank/DDBJ whole genome shotgun (WGS) entry which is preliminary data.</text>
</comment>
<dbReference type="RefSeq" id="WP_056961368.1">
    <property type="nucleotide sequence ID" value="NZ_AYZI01000002.1"/>
</dbReference>